<dbReference type="Gene3D" id="3.40.50.1820">
    <property type="entry name" value="alpha/beta hydrolase"/>
    <property type="match status" value="1"/>
</dbReference>
<proteinExistence type="predicted"/>
<gene>
    <name evidence="2" type="ORF">NET02_08725</name>
</gene>
<dbReference type="AlphaFoldDB" id="A0AA41WC61"/>
<dbReference type="PRINTS" id="PR00412">
    <property type="entry name" value="EPOXHYDRLASE"/>
</dbReference>
<dbReference type="RefSeq" id="WP_284057009.1">
    <property type="nucleotide sequence ID" value="NZ_JAMSLR010000005.1"/>
</dbReference>
<dbReference type="GO" id="GO:0016787">
    <property type="term" value="F:hydrolase activity"/>
    <property type="evidence" value="ECO:0007669"/>
    <property type="project" value="UniProtKB-KW"/>
</dbReference>
<evidence type="ECO:0000259" key="1">
    <source>
        <dbReference type="Pfam" id="PF00561"/>
    </source>
</evidence>
<dbReference type="PRINTS" id="PR00111">
    <property type="entry name" value="ABHYDROLASE"/>
</dbReference>
<accession>A0AA41WC61</accession>
<sequence>MTVQTRGETATSLSGTATSEEGTWVSVAGFRLFLREAGSGHPIVLLHGIPTSSFLWRRVLPVVARDYRGLAPDLLGFGRSDKPAGGDYTVAGQADLLGRLLEQLGLERYALVGHDFGVLVATELLARRPEQVTHLVILNTSFRPEHWSGPSPLWLLRLPLLGELVMVLAQPWMLRLAMRPFLAEPGRLARADLDGYWEPFERSFRTTLLRLYRSAPMTAEDFRRWREALSRLAVPCLIAWGARDPLFRADEARELASLIPDARLVLFAHASHFLPEDRPQALGRLISLFLERPDAVPRQSS</sequence>
<dbReference type="InterPro" id="IPR029058">
    <property type="entry name" value="AB_hydrolase_fold"/>
</dbReference>
<evidence type="ECO:0000313" key="3">
    <source>
        <dbReference type="Proteomes" id="UP001165306"/>
    </source>
</evidence>
<dbReference type="InterPro" id="IPR000073">
    <property type="entry name" value="AB_hydrolase_1"/>
</dbReference>
<comment type="caution">
    <text evidence="2">The sequence shown here is derived from an EMBL/GenBank/DDBJ whole genome shotgun (WGS) entry which is preliminary data.</text>
</comment>
<dbReference type="SUPFAM" id="SSF53474">
    <property type="entry name" value="alpha/beta-Hydrolases"/>
    <property type="match status" value="1"/>
</dbReference>
<dbReference type="PANTHER" id="PTHR43798:SF33">
    <property type="entry name" value="HYDROLASE, PUTATIVE (AFU_ORTHOLOGUE AFUA_2G14860)-RELATED"/>
    <property type="match status" value="1"/>
</dbReference>
<feature type="domain" description="AB hydrolase-1" evidence="1">
    <location>
        <begin position="42"/>
        <end position="279"/>
    </location>
</feature>
<organism evidence="2 3">
    <name type="scientific">Thermalbibacter longus</name>
    <dbReference type="NCBI Taxonomy" id="2951981"/>
    <lineage>
        <taxon>Bacteria</taxon>
        <taxon>Pseudomonadati</taxon>
        <taxon>Thermomicrobiota</taxon>
        <taxon>Thermomicrobia</taxon>
        <taxon>Thermomicrobiales</taxon>
        <taxon>Thermomicrobiaceae</taxon>
        <taxon>Thermalbibacter</taxon>
    </lineage>
</organism>
<evidence type="ECO:0000313" key="2">
    <source>
        <dbReference type="EMBL" id="MCM8749227.1"/>
    </source>
</evidence>
<name>A0AA41WC61_9BACT</name>
<dbReference type="Pfam" id="PF00561">
    <property type="entry name" value="Abhydrolase_1"/>
    <property type="match status" value="1"/>
</dbReference>
<keyword evidence="2" id="KW-0378">Hydrolase</keyword>
<dbReference type="InterPro" id="IPR050266">
    <property type="entry name" value="AB_hydrolase_sf"/>
</dbReference>
<dbReference type="Proteomes" id="UP001165306">
    <property type="component" value="Unassembled WGS sequence"/>
</dbReference>
<dbReference type="InterPro" id="IPR000639">
    <property type="entry name" value="Epox_hydrolase-like"/>
</dbReference>
<dbReference type="EMBL" id="JAMSLR010000005">
    <property type="protein sequence ID" value="MCM8749227.1"/>
    <property type="molecule type" value="Genomic_DNA"/>
</dbReference>
<dbReference type="PANTHER" id="PTHR43798">
    <property type="entry name" value="MONOACYLGLYCEROL LIPASE"/>
    <property type="match status" value="1"/>
</dbReference>
<protein>
    <submittedName>
        <fullName evidence="2">Alpha/beta fold hydrolase</fullName>
    </submittedName>
</protein>
<dbReference type="GO" id="GO:0016020">
    <property type="term" value="C:membrane"/>
    <property type="evidence" value="ECO:0007669"/>
    <property type="project" value="TreeGrafter"/>
</dbReference>
<keyword evidence="3" id="KW-1185">Reference proteome</keyword>
<reference evidence="2" key="1">
    <citation type="submission" date="2022-06" db="EMBL/GenBank/DDBJ databases">
        <title>CFH 74404 Thermomicrobiaceae sp.</title>
        <authorList>
            <person name="Ming H."/>
            <person name="Li W.-J."/>
            <person name="Zhao Z."/>
        </authorList>
    </citation>
    <scope>NUCLEOTIDE SEQUENCE</scope>
    <source>
        <strain evidence="2">CFH 74404</strain>
    </source>
</reference>